<keyword evidence="16" id="KW-0066">ATP synthesis</keyword>
<evidence type="ECO:0000259" key="18">
    <source>
        <dbReference type="SMART" id="SM00382"/>
    </source>
</evidence>
<dbReference type="InterPro" id="IPR020003">
    <property type="entry name" value="ATPase_a/bsu_AS"/>
</dbReference>
<accession>A0ABS6WN47</accession>
<organism evidence="19 20">
    <name type="scientific">Pseudohoeflea coraliihabitans</name>
    <dbReference type="NCBI Taxonomy" id="2860393"/>
    <lineage>
        <taxon>Bacteria</taxon>
        <taxon>Pseudomonadati</taxon>
        <taxon>Pseudomonadota</taxon>
        <taxon>Alphaproteobacteria</taxon>
        <taxon>Hyphomicrobiales</taxon>
        <taxon>Rhizobiaceae</taxon>
        <taxon>Pseudohoeflea</taxon>
    </lineage>
</organism>
<evidence type="ECO:0000256" key="14">
    <source>
        <dbReference type="ARBA" id="ARBA00023065"/>
    </source>
</evidence>
<keyword evidence="15" id="KW-1006">Bacterial flagellum protein export</keyword>
<protein>
    <recommendedName>
        <fullName evidence="5">Flagellum-specific ATP synthase</fullName>
        <ecNumber evidence="4">7.1.2.2</ecNumber>
    </recommendedName>
</protein>
<reference evidence="19" key="1">
    <citation type="submission" date="2021-07" db="EMBL/GenBank/DDBJ databases">
        <title>Pseudohoeflea marina sp. nov. a polyhydroxyalcanoate-producing bacterium.</title>
        <authorList>
            <person name="Zheng W."/>
            <person name="Yu S."/>
            <person name="Huang Y."/>
        </authorList>
    </citation>
    <scope>NUCLEOTIDE SEQUENCE</scope>
    <source>
        <strain evidence="19">DP4N28-3</strain>
    </source>
</reference>
<dbReference type="EMBL" id="JAHWQX010000002">
    <property type="protein sequence ID" value="MBW3097376.1"/>
    <property type="molecule type" value="Genomic_DNA"/>
</dbReference>
<keyword evidence="6" id="KW-0813">Transport</keyword>
<dbReference type="RefSeq" id="WP_219201289.1">
    <property type="nucleotide sequence ID" value="NZ_JAHWQX010000002.1"/>
</dbReference>
<dbReference type="InterPro" id="IPR005714">
    <property type="entry name" value="ATPase_T3SS_FliI/YscN"/>
</dbReference>
<keyword evidence="12" id="KW-0653">Protein transport</keyword>
<dbReference type="PANTHER" id="PTHR15184:SF9">
    <property type="entry name" value="SPI-1 TYPE 3 SECRETION SYSTEM ATPASE"/>
    <property type="match status" value="1"/>
</dbReference>
<dbReference type="Proteomes" id="UP001430804">
    <property type="component" value="Unassembled WGS sequence"/>
</dbReference>
<keyword evidence="10" id="KW-1005">Bacterial flagellum biogenesis</keyword>
<dbReference type="SMART" id="SM00382">
    <property type="entry name" value="AAA"/>
    <property type="match status" value="1"/>
</dbReference>
<dbReference type="InterPro" id="IPR003593">
    <property type="entry name" value="AAA+_ATPase"/>
</dbReference>
<dbReference type="EC" id="7.1.2.2" evidence="4"/>
<evidence type="ECO:0000256" key="11">
    <source>
        <dbReference type="ARBA" id="ARBA00022840"/>
    </source>
</evidence>
<dbReference type="InterPro" id="IPR000194">
    <property type="entry name" value="ATPase_F1/V1/A1_a/bsu_nucl-bd"/>
</dbReference>
<keyword evidence="8" id="KW-0547">Nucleotide-binding</keyword>
<keyword evidence="13" id="KW-1278">Translocase</keyword>
<sequence>MAGRATLQALAEVTDQFADAGRSIEISGKVSAAAAGNYTVSGLSRHLRLGELVEFRRRGSRRLAEVVRLDPDLATVCPIEGAAGDAAAIGERVWRRGPFTIAPDPSWCGRTISALGEPVDGLGPLIAGAHDRRIDAPPPQSMQRDRVNEPIRTGVKVVDIFTPICRGQRLGVFAGSGVGKSTLLSMFARAADFDRAVIALVGERGREVREFIEDTLGPHMAKTVAVVATSDESPMLRKMAPLTAMTVAEHFRDAGENVLLIVDSLTRFAHALREVGMAAGEPPVARGYPASVFTALPGLLERAGPGRQGKGAITAIVSVLVDGDNHNDPVADSARGILDGHLVLDRRLADEGRYPPVNPLTSISRLARKAWRGDEETLAIKLRQLIHRYEETSDLRLLGGYRAGTDPDLDMAVKQAPVIYQTLRQGPDDPPCPDAFAELAEAMKTAAGVPKGQR</sequence>
<keyword evidence="9" id="KW-0375">Hydrogen ion transport</keyword>
<comment type="catalytic activity">
    <reaction evidence="17">
        <text>ATP + H2O + cellular proteinSide 1 = ADP + phosphate + cellular proteinSide 2.</text>
        <dbReference type="EC" id="7.4.2.8"/>
    </reaction>
</comment>
<evidence type="ECO:0000256" key="12">
    <source>
        <dbReference type="ARBA" id="ARBA00022927"/>
    </source>
</evidence>
<keyword evidence="19" id="KW-0282">Flagellum</keyword>
<evidence type="ECO:0000256" key="1">
    <source>
        <dbReference type="ARBA" id="ARBA00003290"/>
    </source>
</evidence>
<comment type="caution">
    <text evidence="19">The sequence shown here is derived from an EMBL/GenBank/DDBJ whole genome shotgun (WGS) entry which is preliminary data.</text>
</comment>
<keyword evidence="14" id="KW-0406">Ion transport</keyword>
<feature type="domain" description="AAA+ ATPase" evidence="18">
    <location>
        <begin position="166"/>
        <end position="348"/>
    </location>
</feature>
<evidence type="ECO:0000256" key="3">
    <source>
        <dbReference type="ARBA" id="ARBA00008936"/>
    </source>
</evidence>
<evidence type="ECO:0000256" key="15">
    <source>
        <dbReference type="ARBA" id="ARBA00023225"/>
    </source>
</evidence>
<dbReference type="CDD" id="cd01136">
    <property type="entry name" value="ATPase_flagellum-secretory_path_III"/>
    <property type="match status" value="1"/>
</dbReference>
<evidence type="ECO:0000256" key="7">
    <source>
        <dbReference type="ARBA" id="ARBA00022490"/>
    </source>
</evidence>
<keyword evidence="19" id="KW-0969">Cilium</keyword>
<evidence type="ECO:0000256" key="17">
    <source>
        <dbReference type="ARBA" id="ARBA00034006"/>
    </source>
</evidence>
<evidence type="ECO:0000256" key="4">
    <source>
        <dbReference type="ARBA" id="ARBA00012473"/>
    </source>
</evidence>
<dbReference type="InterPro" id="IPR040627">
    <property type="entry name" value="T3SS_ATPase_C"/>
</dbReference>
<evidence type="ECO:0000256" key="2">
    <source>
        <dbReference type="ARBA" id="ARBA00004496"/>
    </source>
</evidence>
<name>A0ABS6WN47_9HYPH</name>
<proteinExistence type="inferred from homology"/>
<dbReference type="InterPro" id="IPR050053">
    <property type="entry name" value="ATPase_alpha/beta_chains"/>
</dbReference>
<evidence type="ECO:0000256" key="9">
    <source>
        <dbReference type="ARBA" id="ARBA00022781"/>
    </source>
</evidence>
<dbReference type="PANTHER" id="PTHR15184">
    <property type="entry name" value="ATP SYNTHASE"/>
    <property type="match status" value="1"/>
</dbReference>
<dbReference type="Pfam" id="PF18269">
    <property type="entry name" value="T3SS_ATPase_C"/>
    <property type="match status" value="1"/>
</dbReference>
<evidence type="ECO:0000256" key="13">
    <source>
        <dbReference type="ARBA" id="ARBA00022967"/>
    </source>
</evidence>
<comment type="similarity">
    <text evidence="3">Belongs to the ATPase alpha/beta chains family.</text>
</comment>
<keyword evidence="7" id="KW-0963">Cytoplasm</keyword>
<evidence type="ECO:0000313" key="19">
    <source>
        <dbReference type="EMBL" id="MBW3097376.1"/>
    </source>
</evidence>
<evidence type="ECO:0000256" key="10">
    <source>
        <dbReference type="ARBA" id="ARBA00022795"/>
    </source>
</evidence>
<dbReference type="PROSITE" id="PS00152">
    <property type="entry name" value="ATPASE_ALPHA_BETA"/>
    <property type="match status" value="1"/>
</dbReference>
<dbReference type="NCBIfam" id="TIGR03498">
    <property type="entry name" value="FliI_clade3"/>
    <property type="match status" value="1"/>
</dbReference>
<dbReference type="Pfam" id="PF00006">
    <property type="entry name" value="ATP-synt_ab"/>
    <property type="match status" value="1"/>
</dbReference>
<gene>
    <name evidence="19" type="primary">fliI</name>
    <name evidence="19" type="ORF">KY465_08795</name>
</gene>
<evidence type="ECO:0000313" key="20">
    <source>
        <dbReference type="Proteomes" id="UP001430804"/>
    </source>
</evidence>
<keyword evidence="19" id="KW-0966">Cell projection</keyword>
<comment type="function">
    <text evidence="1">Probable catalytic subunit of a protein translocase for flagellum-specific export, or a proton translocase involved in local circuits at the flagellum.</text>
</comment>
<keyword evidence="20" id="KW-1185">Reference proteome</keyword>
<evidence type="ECO:0000256" key="6">
    <source>
        <dbReference type="ARBA" id="ARBA00022448"/>
    </source>
</evidence>
<dbReference type="InterPro" id="IPR022426">
    <property type="entry name" value="FliI_clade3"/>
</dbReference>
<evidence type="ECO:0000256" key="16">
    <source>
        <dbReference type="ARBA" id="ARBA00023310"/>
    </source>
</evidence>
<dbReference type="NCBIfam" id="TIGR01026">
    <property type="entry name" value="fliI_yscN"/>
    <property type="match status" value="1"/>
</dbReference>
<evidence type="ECO:0000256" key="5">
    <source>
        <dbReference type="ARBA" id="ARBA00020580"/>
    </source>
</evidence>
<keyword evidence="11" id="KW-0067">ATP-binding</keyword>
<evidence type="ECO:0000256" key="8">
    <source>
        <dbReference type="ARBA" id="ARBA00022741"/>
    </source>
</evidence>
<comment type="subcellular location">
    <subcellularLocation>
        <location evidence="2">Cytoplasm</location>
    </subcellularLocation>
</comment>